<proteinExistence type="inferred from homology"/>
<name>A0A2J0UDV4_STEMA</name>
<evidence type="ECO:0000256" key="4">
    <source>
        <dbReference type="SAM" id="SignalP"/>
    </source>
</evidence>
<dbReference type="InterPro" id="IPR000801">
    <property type="entry name" value="Esterase-like"/>
</dbReference>
<dbReference type="InterPro" id="IPR052558">
    <property type="entry name" value="Siderophore_Hydrolase_D"/>
</dbReference>
<comment type="caution">
    <text evidence="5">The sequence shown here is derived from an EMBL/GenBank/DDBJ whole genome shotgun (WGS) entry which is preliminary data.</text>
</comment>
<evidence type="ECO:0000256" key="1">
    <source>
        <dbReference type="ARBA" id="ARBA00005622"/>
    </source>
</evidence>
<dbReference type="Pfam" id="PF00756">
    <property type="entry name" value="Esterase"/>
    <property type="match status" value="1"/>
</dbReference>
<dbReference type="PROSITE" id="PS51257">
    <property type="entry name" value="PROKAR_LIPOPROTEIN"/>
    <property type="match status" value="1"/>
</dbReference>
<protein>
    <submittedName>
        <fullName evidence="5">Sugar phosphotransferase</fullName>
    </submittedName>
</protein>
<reference evidence="5 6" key="1">
    <citation type="journal article" date="2017" name="Front. Microbiol.">
        <title>Double-Face Meets the Bacterial World: The Opportunistic Pathogen Stenotrophomonas maltophilia.</title>
        <authorList>
            <person name="Lira F."/>
            <person name="Berg G."/>
            <person name="Martinez J.L."/>
        </authorList>
    </citation>
    <scope>NUCLEOTIDE SEQUENCE [LARGE SCALE GENOMIC DNA]</scope>
    <source>
        <strain evidence="5 6">EA1</strain>
    </source>
</reference>
<evidence type="ECO:0000313" key="6">
    <source>
        <dbReference type="Proteomes" id="UP000230167"/>
    </source>
</evidence>
<dbReference type="Proteomes" id="UP000230167">
    <property type="component" value="Unassembled WGS sequence"/>
</dbReference>
<organism evidence="5 6">
    <name type="scientific">Stenotrophomonas maltophilia</name>
    <name type="common">Pseudomonas maltophilia</name>
    <name type="synonym">Xanthomonas maltophilia</name>
    <dbReference type="NCBI Taxonomy" id="40324"/>
    <lineage>
        <taxon>Bacteria</taxon>
        <taxon>Pseudomonadati</taxon>
        <taxon>Pseudomonadota</taxon>
        <taxon>Gammaproteobacteria</taxon>
        <taxon>Lysobacterales</taxon>
        <taxon>Lysobacteraceae</taxon>
        <taxon>Stenotrophomonas</taxon>
        <taxon>Stenotrophomonas maltophilia group</taxon>
    </lineage>
</organism>
<dbReference type="PANTHER" id="PTHR40841:SF2">
    <property type="entry name" value="SIDEROPHORE-DEGRADING ESTERASE (EUROFUNG)"/>
    <property type="match status" value="1"/>
</dbReference>
<gene>
    <name evidence="5" type="ORF">B9Y64_08630</name>
</gene>
<evidence type="ECO:0000313" key="5">
    <source>
        <dbReference type="EMBL" id="PJL31628.1"/>
    </source>
</evidence>
<dbReference type="OrthoDB" id="6381520at2"/>
<dbReference type="InterPro" id="IPR029058">
    <property type="entry name" value="AB_hydrolase_fold"/>
</dbReference>
<sequence length="312" mass="34642">MQRVRGWSVVACLVLGGCAMSVAPPATQNEAKESAATAVPGVVLPDTEALRVHDPVGRDYPIWVALPADYAAHPEKRYPVLYVTDALYSFPLVRSVRNMVGQKGVNIEDFILVGLPPQEGLTSRQSRSRDYTPSDPARTDPRDYSDDVSYGGAAHYRDFLAERVLPMIDARYRTDPARRAYAGHSYGGLFGAYVLTTRPDMFHSYILSSPSLWFDNHRVPRMQAAAKAPTQPTTVVLSIGSFETVKPEPRYFTRNDMLRHNAEFAEQLRGSGRPLTVDNMVIDDEDHFTVYPDMITRALLKVFPGTGPYSSG</sequence>
<dbReference type="RefSeq" id="WP_100440333.1">
    <property type="nucleotide sequence ID" value="NZ_CBCPIZ010000033.1"/>
</dbReference>
<feature type="compositionally biased region" description="Basic and acidic residues" evidence="3">
    <location>
        <begin position="127"/>
        <end position="145"/>
    </location>
</feature>
<keyword evidence="2" id="KW-0378">Hydrolase</keyword>
<feature type="signal peptide" evidence="4">
    <location>
        <begin position="1"/>
        <end position="23"/>
    </location>
</feature>
<dbReference type="GO" id="GO:0016788">
    <property type="term" value="F:hydrolase activity, acting on ester bonds"/>
    <property type="evidence" value="ECO:0007669"/>
    <property type="project" value="TreeGrafter"/>
</dbReference>
<keyword evidence="4" id="KW-0732">Signal</keyword>
<comment type="similarity">
    <text evidence="1">Belongs to the esterase D family.</text>
</comment>
<keyword evidence="5" id="KW-0808">Transferase</keyword>
<accession>A0A2J0UDV4</accession>
<dbReference type="GO" id="GO:0016740">
    <property type="term" value="F:transferase activity"/>
    <property type="evidence" value="ECO:0007669"/>
    <property type="project" value="UniProtKB-KW"/>
</dbReference>
<evidence type="ECO:0000256" key="3">
    <source>
        <dbReference type="SAM" id="MobiDB-lite"/>
    </source>
</evidence>
<dbReference type="SUPFAM" id="SSF53474">
    <property type="entry name" value="alpha/beta-Hydrolases"/>
    <property type="match status" value="1"/>
</dbReference>
<evidence type="ECO:0000256" key="2">
    <source>
        <dbReference type="ARBA" id="ARBA00022801"/>
    </source>
</evidence>
<dbReference type="AlphaFoldDB" id="A0A2J0UDV4"/>
<dbReference type="Gene3D" id="3.40.50.1820">
    <property type="entry name" value="alpha/beta hydrolase"/>
    <property type="match status" value="1"/>
</dbReference>
<feature type="chain" id="PRO_5014410088" evidence="4">
    <location>
        <begin position="24"/>
        <end position="312"/>
    </location>
</feature>
<dbReference type="PANTHER" id="PTHR40841">
    <property type="entry name" value="SIDEROPHORE TRIACETYLFUSARININE C ESTERASE"/>
    <property type="match status" value="1"/>
</dbReference>
<feature type="region of interest" description="Disordered" evidence="3">
    <location>
        <begin position="120"/>
        <end position="146"/>
    </location>
</feature>
<dbReference type="EMBL" id="NEQV01000002">
    <property type="protein sequence ID" value="PJL31628.1"/>
    <property type="molecule type" value="Genomic_DNA"/>
</dbReference>